<dbReference type="SUPFAM" id="SSF69322">
    <property type="entry name" value="Tricorn protease domain 2"/>
    <property type="match status" value="1"/>
</dbReference>
<dbReference type="Gene3D" id="2.120.10.30">
    <property type="entry name" value="TolB, C-terminal domain"/>
    <property type="match status" value="1"/>
</dbReference>
<dbReference type="InterPro" id="IPR011042">
    <property type="entry name" value="6-blade_b-propeller_TolB-like"/>
</dbReference>
<dbReference type="Gene3D" id="3.40.50.1820">
    <property type="entry name" value="alpha/beta hydrolase"/>
    <property type="match status" value="1"/>
</dbReference>
<keyword evidence="3" id="KW-1185">Reference proteome</keyword>
<dbReference type="PANTHER" id="PTHR43056:SF5">
    <property type="entry name" value="PEPTIDASE S9 PROLYL OLIGOPEPTIDASE CATALYTIC DOMAIN-CONTAINING PROTEIN"/>
    <property type="match status" value="1"/>
</dbReference>
<accession>A0A7W9LN65</accession>
<protein>
    <submittedName>
        <fullName evidence="2">Dipeptidyl aminopeptidase/acylaminoacyl peptidase</fullName>
    </submittedName>
</protein>
<dbReference type="Pfam" id="PF00326">
    <property type="entry name" value="Peptidase_S9"/>
    <property type="match status" value="1"/>
</dbReference>
<keyword evidence="2" id="KW-0378">Hydrolase</keyword>
<dbReference type="AlphaFoldDB" id="A0A7W9LN65"/>
<keyword evidence="2" id="KW-0645">Protease</keyword>
<dbReference type="Proteomes" id="UP000542813">
    <property type="component" value="Unassembled WGS sequence"/>
</dbReference>
<dbReference type="InterPro" id="IPR050585">
    <property type="entry name" value="Xaa-Pro_dipeptidyl-ppase/CocE"/>
</dbReference>
<evidence type="ECO:0000313" key="2">
    <source>
        <dbReference type="EMBL" id="MBB5789914.1"/>
    </source>
</evidence>
<dbReference type="PANTHER" id="PTHR43056">
    <property type="entry name" value="PEPTIDASE S9 PROLYL OLIGOPEPTIDASE"/>
    <property type="match status" value="1"/>
</dbReference>
<comment type="caution">
    <text evidence="2">The sequence shown here is derived from an EMBL/GenBank/DDBJ whole genome shotgun (WGS) entry which is preliminary data.</text>
</comment>
<gene>
    <name evidence="2" type="ORF">HD601_004489</name>
</gene>
<feature type="domain" description="Peptidase S9 prolyl oligopeptidase catalytic" evidence="1">
    <location>
        <begin position="445"/>
        <end position="651"/>
    </location>
</feature>
<dbReference type="SUPFAM" id="SSF53474">
    <property type="entry name" value="alpha/beta-Hydrolases"/>
    <property type="match status" value="1"/>
</dbReference>
<evidence type="ECO:0000313" key="3">
    <source>
        <dbReference type="Proteomes" id="UP000542813"/>
    </source>
</evidence>
<dbReference type="InterPro" id="IPR029058">
    <property type="entry name" value="AB_hydrolase_fold"/>
</dbReference>
<reference evidence="2 3" key="1">
    <citation type="submission" date="2020-08" db="EMBL/GenBank/DDBJ databases">
        <title>Sequencing the genomes of 1000 actinobacteria strains.</title>
        <authorList>
            <person name="Klenk H.-P."/>
        </authorList>
    </citation>
    <scope>NUCLEOTIDE SEQUENCE [LARGE SCALE GENOMIC DNA]</scope>
    <source>
        <strain evidence="2 3">DSM 102122</strain>
    </source>
</reference>
<dbReference type="InterPro" id="IPR001375">
    <property type="entry name" value="Peptidase_S9_cat"/>
</dbReference>
<evidence type="ECO:0000259" key="1">
    <source>
        <dbReference type="Pfam" id="PF00326"/>
    </source>
</evidence>
<proteinExistence type="predicted"/>
<dbReference type="GO" id="GO:0008236">
    <property type="term" value="F:serine-type peptidase activity"/>
    <property type="evidence" value="ECO:0007669"/>
    <property type="project" value="InterPro"/>
</dbReference>
<dbReference type="RefSeq" id="WP_184825601.1">
    <property type="nucleotide sequence ID" value="NZ_JACHMM010000001.1"/>
</dbReference>
<name>A0A7W9LN65_9ACTN</name>
<dbReference type="EMBL" id="JACHMM010000001">
    <property type="protein sequence ID" value="MBB5789914.1"/>
    <property type="molecule type" value="Genomic_DNA"/>
</dbReference>
<dbReference type="GO" id="GO:0006508">
    <property type="term" value="P:proteolysis"/>
    <property type="evidence" value="ECO:0007669"/>
    <property type="project" value="InterPro"/>
</dbReference>
<keyword evidence="2" id="KW-0031">Aminopeptidase</keyword>
<dbReference type="GO" id="GO:0004177">
    <property type="term" value="F:aminopeptidase activity"/>
    <property type="evidence" value="ECO:0007669"/>
    <property type="project" value="UniProtKB-KW"/>
</dbReference>
<sequence length="656" mass="70490">MPDTAPYGSWPSPVTAEIVAENDGRPGWVSHDGGALWWTRPQPAEGGRVALLRLRDGASEPEVVLPAPWNLRTRVHEYGGMAYVVVPDGGAGAAVVFAEYTDQRLYRYIPGSDDEPAPLTPSPQIPSGLRYAEPVLSPSGTEVWCIREEHTGPAPTDVRRALVAVPLDGSGDVRVLVEDTHFLACPRPSPDGRRLAWIGWEHPDMPWDSTVLRVAAVGPDGTVGDPVTVAGGESESIAQAEWETPDALLIATDRTGWWNLHRVRLSEDDGGAGAARVGEPEVLCDRAEEFAGPLWQLGLRWFAPLEGGDVVVIRGRAAARLNVLDTRSGLLYDLLEDQHTEWAPTLAVSGRTVYGVAASPVTPFEVVEASGGAVSAVVQSTLSVPVTSLPRPEARTFPGPGGREVHAIVYEPSGSRFGGMAGEKPPYVVFAHGGPTSRVPMVHDLEVAYFTSRGLGVVEVNYGGSTGFGRSYRERLRGQWGVVDVEDCVAAAKALVDEGAADGSRLAIRGGSAGGWTSAAAIAFTDVFACATIMYPVLDLVAFRTGETHDFESQYLDGLVGPWPDAESVYRERSPMNVPEKFTVPFLLLQGLEDEVCPPGPTARFVERIDEIGGPPHEYIAFEGEQHGFRRKETIVTALEKELELYAKVFGFTASS</sequence>
<organism evidence="2 3">
    <name type="scientific">Jiangella mangrovi</name>
    <dbReference type="NCBI Taxonomy" id="1524084"/>
    <lineage>
        <taxon>Bacteria</taxon>
        <taxon>Bacillati</taxon>
        <taxon>Actinomycetota</taxon>
        <taxon>Actinomycetes</taxon>
        <taxon>Jiangellales</taxon>
        <taxon>Jiangellaceae</taxon>
        <taxon>Jiangella</taxon>
    </lineage>
</organism>